<gene>
    <name evidence="1" type="ORF">LOK49_LG01G01407</name>
</gene>
<evidence type="ECO:0000313" key="1">
    <source>
        <dbReference type="EMBL" id="KAI8029570.1"/>
    </source>
</evidence>
<protein>
    <submittedName>
        <fullName evidence="1">Molybdenum cofactor sulfurase</fullName>
    </submittedName>
</protein>
<name>A0ACC0IVN7_9ERIC</name>
<sequence length="634" mass="71989">MQPPCLKEATQVCLHNCCPNPLFLSISEPHQTISKSSSTSSTCRRDFVVTTTSSFFQNTQFTNHESLPSLQESYTQFTNAYPQYSETKVDRIRARDYYHICLSNRVCLDYIGIGLFSHSQLQNQYSSTIPIASSSSSPLPQSSDFPFFGVSYKSVNLKSQLLHGGEGSELESSMRKKIMDFLNISENDYCMVFTANRSSAFKLLAESYPFQSSRKLLTVYDYESEAVEAMTIAAEKRGARVMSAEFTWPRLRIHSKKLKTMVVRKRKKQKNRGLFVFPLQSRVTGTSYSYQWMSMAQENGWHVLLDACALGPKDMNSFGLSLIRPDFLVCSFYKVFGENPTGFGCLFVKKSTVPVLESKTSTGIVTLVPAKKLFSLPEDSSGTDTELEQASRLGNNQEPGLPTSSCLSGPVSAQNGRSEQLKTSETHKSEATEISDSLSQFVEPVKGKNSRKKKSDIECRCLDHVDSLGLIQISRRARYLINWLINAMMKLEHPNREEKTPLVKIYGPKIKFDRGPALAFNVYDWKGAKVEPVLVQKLADRSNISLSYGFIHHIWFPDKYEEERERVIEKSKNGENKRTTKGDRIRVVTVALGFLANFEDMYRLWAFVAQFLDADFVEKERWRYTALNQKTVEL</sequence>
<reference evidence="1 2" key="1">
    <citation type="journal article" date="2022" name="Plant J.">
        <title>Chromosome-level genome of Camellia lanceoleosa provides a valuable resource for understanding genome evolution and self-incompatibility.</title>
        <authorList>
            <person name="Gong W."/>
            <person name="Xiao S."/>
            <person name="Wang L."/>
            <person name="Liao Z."/>
            <person name="Chang Y."/>
            <person name="Mo W."/>
            <person name="Hu G."/>
            <person name="Li W."/>
            <person name="Zhao G."/>
            <person name="Zhu H."/>
            <person name="Hu X."/>
            <person name="Ji K."/>
            <person name="Xiang X."/>
            <person name="Song Q."/>
            <person name="Yuan D."/>
            <person name="Jin S."/>
            <person name="Zhang L."/>
        </authorList>
    </citation>
    <scope>NUCLEOTIDE SEQUENCE [LARGE SCALE GENOMIC DNA]</scope>
    <source>
        <strain evidence="1">SQ_2022a</strain>
    </source>
</reference>
<dbReference type="EMBL" id="CM045758">
    <property type="protein sequence ID" value="KAI8029570.1"/>
    <property type="molecule type" value="Genomic_DNA"/>
</dbReference>
<evidence type="ECO:0000313" key="2">
    <source>
        <dbReference type="Proteomes" id="UP001060215"/>
    </source>
</evidence>
<organism evidence="1 2">
    <name type="scientific">Camellia lanceoleosa</name>
    <dbReference type="NCBI Taxonomy" id="1840588"/>
    <lineage>
        <taxon>Eukaryota</taxon>
        <taxon>Viridiplantae</taxon>
        <taxon>Streptophyta</taxon>
        <taxon>Embryophyta</taxon>
        <taxon>Tracheophyta</taxon>
        <taxon>Spermatophyta</taxon>
        <taxon>Magnoliopsida</taxon>
        <taxon>eudicotyledons</taxon>
        <taxon>Gunneridae</taxon>
        <taxon>Pentapetalae</taxon>
        <taxon>asterids</taxon>
        <taxon>Ericales</taxon>
        <taxon>Theaceae</taxon>
        <taxon>Camellia</taxon>
    </lineage>
</organism>
<proteinExistence type="predicted"/>
<dbReference type="Proteomes" id="UP001060215">
    <property type="component" value="Chromosome 1"/>
</dbReference>
<accession>A0ACC0IVN7</accession>
<keyword evidence="2" id="KW-1185">Reference proteome</keyword>
<comment type="caution">
    <text evidence="1">The sequence shown here is derived from an EMBL/GenBank/DDBJ whole genome shotgun (WGS) entry which is preliminary data.</text>
</comment>